<name>A0A2R8AE03_9RHOB</name>
<dbReference type="RefSeq" id="WP_108783149.1">
    <property type="nucleotide sequence ID" value="NZ_OMKW01000003.1"/>
</dbReference>
<evidence type="ECO:0000256" key="4">
    <source>
        <dbReference type="ARBA" id="ARBA00023295"/>
    </source>
</evidence>
<dbReference type="EC" id="3.2.1.22" evidence="2"/>
<evidence type="ECO:0000259" key="6">
    <source>
        <dbReference type="Pfam" id="PF16875"/>
    </source>
</evidence>
<dbReference type="Gene3D" id="2.70.98.60">
    <property type="entry name" value="alpha-galactosidase from lactobacil brevis"/>
    <property type="match status" value="1"/>
</dbReference>
<dbReference type="InterPro" id="IPR050985">
    <property type="entry name" value="Alpha-glycosidase_related"/>
</dbReference>
<keyword evidence="8" id="KW-1185">Reference proteome</keyword>
<evidence type="ECO:0000256" key="5">
    <source>
        <dbReference type="PIRSR" id="PIRSR005536-1"/>
    </source>
</evidence>
<dbReference type="FunFam" id="3.20.20.70:FF:000118">
    <property type="entry name" value="Alpha-galactosidase"/>
    <property type="match status" value="1"/>
</dbReference>
<dbReference type="PANTHER" id="PTHR43053:SF3">
    <property type="entry name" value="ALPHA-GALACTOSIDASE C-RELATED"/>
    <property type="match status" value="1"/>
</dbReference>
<dbReference type="OrthoDB" id="9758822at2"/>
<dbReference type="InterPro" id="IPR017853">
    <property type="entry name" value="GH"/>
</dbReference>
<dbReference type="InterPro" id="IPR013785">
    <property type="entry name" value="Aldolase_TIM"/>
</dbReference>
<accession>A0A2R8AE03</accession>
<dbReference type="SUPFAM" id="SSF51445">
    <property type="entry name" value="(Trans)glycosidases"/>
    <property type="match status" value="1"/>
</dbReference>
<dbReference type="Pfam" id="PF16875">
    <property type="entry name" value="Glyco_hydro_36N"/>
    <property type="match status" value="1"/>
</dbReference>
<dbReference type="Pfam" id="PF02065">
    <property type="entry name" value="Melibiase"/>
    <property type="match status" value="1"/>
</dbReference>
<dbReference type="GO" id="GO:0016052">
    <property type="term" value="P:carbohydrate catabolic process"/>
    <property type="evidence" value="ECO:0007669"/>
    <property type="project" value="InterPro"/>
</dbReference>
<dbReference type="PANTHER" id="PTHR43053">
    <property type="entry name" value="GLYCOSIDASE FAMILY 31"/>
    <property type="match status" value="1"/>
</dbReference>
<evidence type="ECO:0000256" key="1">
    <source>
        <dbReference type="ARBA" id="ARBA00001255"/>
    </source>
</evidence>
<evidence type="ECO:0000313" key="7">
    <source>
        <dbReference type="EMBL" id="SPF30464.1"/>
    </source>
</evidence>
<dbReference type="PIRSF" id="PIRSF005536">
    <property type="entry name" value="Agal"/>
    <property type="match status" value="1"/>
</dbReference>
<gene>
    <name evidence="7" type="primary">rafA</name>
    <name evidence="7" type="ORF">POI8812_02802</name>
</gene>
<feature type="active site" description="Proton donor" evidence="5">
    <location>
        <position position="475"/>
    </location>
</feature>
<reference evidence="7 8" key="1">
    <citation type="submission" date="2018-03" db="EMBL/GenBank/DDBJ databases">
        <authorList>
            <person name="Keele B.F."/>
        </authorList>
    </citation>
    <scope>NUCLEOTIDE SEQUENCE [LARGE SCALE GENOMIC DNA]</scope>
    <source>
        <strain evidence="7 8">CeCT 8812</strain>
    </source>
</reference>
<sequence length="671" mass="75640">MIECWRLDSPATSLVLVSHNGRLPEVLHFGARLADGENLVALYRAAISDVTGGMIDARPLMSVCPLREDVFPGAQGTDADFQPRFVSAEEEPNSLSLTFADGQAQYRLDVTLDAETDVWSLTAHLSGVEANWLTAPAFPVPSDSDHFVTYSGKWIGEFQENRVDWVTGAHVREVRDGRTSHEAFPGVLIPCDDGFIAAHLGMSCGHRFVAEQLPDGRRQVQFGPMLGRTETEITAGPLYLTRAQNRNGVTANLHAHFRRHIRALADPERPRPVHYNCWEAVYFDHDEVLLRDIAIRAAALGAERFVLDDGWFGLRDDDTTSLGDWQIDPRKWPDGFSAFIEHVNTLGMTFGIWFEPEMINPVSKLYETHPDWILGEADQPLGRQQLVLDMTKPEVIEYLFEQIDAVLSNYKIDYIKWDHNRVLPFPDHRQVRATYALMDRIRAAHPGVEIETCASGGGRIDWGMLSRTSRVWLSDSNDALERMRIQAMAAPWLPPEITGSHVGPRQCHTSHRILPMELRAWVAAQRSFGFEMNLLELSPEESDTLSRVSTWWKANRDWMHSGSHHKLSTRDPEQFAEMIVSADKTRFAVWLGQRGAPADILPDRLRFDGLENRPYRVRRISHFDGGWLSRGDNALKDENGVQLYGQSLMSFGLQPPVLTPASILVLEGEAA</sequence>
<dbReference type="PRINTS" id="PR00743">
    <property type="entry name" value="GLHYDRLASE36"/>
</dbReference>
<dbReference type="InterPro" id="IPR031704">
    <property type="entry name" value="Glyco_hydro_36_N"/>
</dbReference>
<evidence type="ECO:0000256" key="3">
    <source>
        <dbReference type="ARBA" id="ARBA00022801"/>
    </source>
</evidence>
<proteinExistence type="predicted"/>
<keyword evidence="4 7" id="KW-0326">Glycosidase</keyword>
<protein>
    <recommendedName>
        <fullName evidence="2">alpha-galactosidase</fullName>
        <ecNumber evidence="2">3.2.1.22</ecNumber>
    </recommendedName>
</protein>
<dbReference type="Proteomes" id="UP000244932">
    <property type="component" value="Unassembled WGS sequence"/>
</dbReference>
<dbReference type="EMBL" id="OMKW01000003">
    <property type="protein sequence ID" value="SPF30464.1"/>
    <property type="molecule type" value="Genomic_DNA"/>
</dbReference>
<keyword evidence="3 7" id="KW-0378">Hydrolase</keyword>
<dbReference type="Gene3D" id="3.20.20.70">
    <property type="entry name" value="Aldolase class I"/>
    <property type="match status" value="1"/>
</dbReference>
<evidence type="ECO:0000313" key="8">
    <source>
        <dbReference type="Proteomes" id="UP000244932"/>
    </source>
</evidence>
<dbReference type="CDD" id="cd14791">
    <property type="entry name" value="GH36"/>
    <property type="match status" value="1"/>
</dbReference>
<dbReference type="AlphaFoldDB" id="A0A2R8AE03"/>
<feature type="active site" description="Nucleophile" evidence="5">
    <location>
        <position position="418"/>
    </location>
</feature>
<organism evidence="7 8">
    <name type="scientific">Pontivivens insulae</name>
    <dbReference type="NCBI Taxonomy" id="1639689"/>
    <lineage>
        <taxon>Bacteria</taxon>
        <taxon>Pseudomonadati</taxon>
        <taxon>Pseudomonadota</taxon>
        <taxon>Alphaproteobacteria</taxon>
        <taxon>Rhodobacterales</taxon>
        <taxon>Paracoccaceae</taxon>
        <taxon>Pontivivens</taxon>
    </lineage>
</organism>
<dbReference type="InterPro" id="IPR002252">
    <property type="entry name" value="Glyco_hydro_36"/>
</dbReference>
<comment type="catalytic activity">
    <reaction evidence="1">
        <text>Hydrolysis of terminal, non-reducing alpha-D-galactose residues in alpha-D-galactosides, including galactose oligosaccharides, galactomannans and galactolipids.</text>
        <dbReference type="EC" id="3.2.1.22"/>
    </reaction>
</comment>
<feature type="domain" description="Glycosyl hydrolase family 36 N-terminal" evidence="6">
    <location>
        <begin position="88"/>
        <end position="221"/>
    </location>
</feature>
<dbReference type="InterPro" id="IPR038417">
    <property type="entry name" value="Alpga-gal_N_sf"/>
</dbReference>
<evidence type="ECO:0000256" key="2">
    <source>
        <dbReference type="ARBA" id="ARBA00012755"/>
    </source>
</evidence>
<dbReference type="GO" id="GO:0004557">
    <property type="term" value="F:alpha-galactosidase activity"/>
    <property type="evidence" value="ECO:0007669"/>
    <property type="project" value="UniProtKB-EC"/>
</dbReference>